<evidence type="ECO:0000256" key="3">
    <source>
        <dbReference type="SAM" id="MobiDB-lite"/>
    </source>
</evidence>
<dbReference type="InterPro" id="IPR016186">
    <property type="entry name" value="C-type_lectin-like/link_sf"/>
</dbReference>
<dbReference type="SMART" id="SM00034">
    <property type="entry name" value="CLECT"/>
    <property type="match status" value="1"/>
</dbReference>
<dbReference type="EMBL" id="DS231817">
    <property type="protein sequence ID" value="EDS39613.1"/>
    <property type="molecule type" value="Genomic_DNA"/>
</dbReference>
<evidence type="ECO:0000256" key="2">
    <source>
        <dbReference type="ARBA" id="ARBA00023157"/>
    </source>
</evidence>
<dbReference type="HOGENOM" id="CLU_1435748_0_0_1"/>
<feature type="region of interest" description="Disordered" evidence="3">
    <location>
        <begin position="28"/>
        <end position="56"/>
    </location>
</feature>
<keyword evidence="4" id="KW-0732">Signal</keyword>
<dbReference type="VEuPathDB" id="VectorBase:CQUJHB015791"/>
<dbReference type="InterPro" id="IPR051663">
    <property type="entry name" value="CLec_Tetranectin-domain"/>
</dbReference>
<gene>
    <name evidence="7" type="primary">6031287</name>
    <name evidence="6" type="ORF">CpipJ_CPIJ000438</name>
</gene>
<feature type="chain" id="PRO_5011407259" evidence="4">
    <location>
        <begin position="20"/>
        <end position="189"/>
    </location>
</feature>
<dbReference type="GO" id="GO:0008233">
    <property type="term" value="F:peptidase activity"/>
    <property type="evidence" value="ECO:0007669"/>
    <property type="project" value="UniProtKB-KW"/>
</dbReference>
<dbReference type="PANTHER" id="PTHR22799:SF6">
    <property type="entry name" value="C-TYPE LECTIN DOMAIN FAMILY 4 MEMBER M-LIKE"/>
    <property type="match status" value="1"/>
</dbReference>
<evidence type="ECO:0000313" key="8">
    <source>
        <dbReference type="Proteomes" id="UP000002320"/>
    </source>
</evidence>
<keyword evidence="1" id="KW-0430">Lectin</keyword>
<name>B0W074_CULQU</name>
<dbReference type="PROSITE" id="PS50041">
    <property type="entry name" value="C_TYPE_LECTIN_2"/>
    <property type="match status" value="1"/>
</dbReference>
<organism>
    <name type="scientific">Culex quinquefasciatus</name>
    <name type="common">Southern house mosquito</name>
    <name type="synonym">Culex pungens</name>
    <dbReference type="NCBI Taxonomy" id="7176"/>
    <lineage>
        <taxon>Eukaryota</taxon>
        <taxon>Metazoa</taxon>
        <taxon>Ecdysozoa</taxon>
        <taxon>Arthropoda</taxon>
        <taxon>Hexapoda</taxon>
        <taxon>Insecta</taxon>
        <taxon>Pterygota</taxon>
        <taxon>Neoptera</taxon>
        <taxon>Endopterygota</taxon>
        <taxon>Diptera</taxon>
        <taxon>Nematocera</taxon>
        <taxon>Culicoidea</taxon>
        <taxon>Culicidae</taxon>
        <taxon>Culicinae</taxon>
        <taxon>Culicini</taxon>
        <taxon>Culex</taxon>
        <taxon>Culex</taxon>
    </lineage>
</organism>
<dbReference type="GO" id="GO:0030246">
    <property type="term" value="F:carbohydrate binding"/>
    <property type="evidence" value="ECO:0007669"/>
    <property type="project" value="UniProtKB-KW"/>
</dbReference>
<feature type="signal peptide" evidence="4">
    <location>
        <begin position="1"/>
        <end position="19"/>
    </location>
</feature>
<dbReference type="EnsemblMetazoa" id="CPIJ000438-RA">
    <property type="protein sequence ID" value="CPIJ000438-PA"/>
    <property type="gene ID" value="CPIJ000438"/>
</dbReference>
<feature type="domain" description="C-type lectin" evidence="5">
    <location>
        <begin position="62"/>
        <end position="185"/>
    </location>
</feature>
<dbReference type="Gene3D" id="3.10.100.10">
    <property type="entry name" value="Mannose-Binding Protein A, subunit A"/>
    <property type="match status" value="1"/>
</dbReference>
<dbReference type="InterPro" id="IPR001304">
    <property type="entry name" value="C-type_lectin-like"/>
</dbReference>
<protein>
    <submittedName>
        <fullName evidence="7">C-type lectin domain-containing protein</fullName>
    </submittedName>
    <submittedName>
        <fullName evidence="6">Serine protease</fullName>
    </submittedName>
</protein>
<dbReference type="PANTHER" id="PTHR22799">
    <property type="entry name" value="TETRANECTIN-RELATED"/>
    <property type="match status" value="1"/>
</dbReference>
<dbReference type="SUPFAM" id="SSF56436">
    <property type="entry name" value="C-type lectin-like"/>
    <property type="match status" value="1"/>
</dbReference>
<keyword evidence="2" id="KW-1015">Disulfide bond</keyword>
<reference evidence="6" key="1">
    <citation type="submission" date="2007-03" db="EMBL/GenBank/DDBJ databases">
        <title>Annotation of Culex pipiens quinquefasciatus.</title>
        <authorList>
            <consortium name="The Broad Institute Genome Sequencing Platform"/>
            <person name="Atkinson P.W."/>
            <person name="Hemingway J."/>
            <person name="Christensen B.M."/>
            <person name="Higgs S."/>
            <person name="Kodira C."/>
            <person name="Hannick L."/>
            <person name="Megy K."/>
            <person name="O'Leary S."/>
            <person name="Pearson M."/>
            <person name="Haas B.J."/>
            <person name="Mauceli E."/>
            <person name="Wortman J.R."/>
            <person name="Lee N.H."/>
            <person name="Guigo R."/>
            <person name="Stanke M."/>
            <person name="Alvarado L."/>
            <person name="Amedeo P."/>
            <person name="Antoine C.H."/>
            <person name="Arensburger P."/>
            <person name="Bidwell S.L."/>
            <person name="Crawford M."/>
            <person name="Camaro F."/>
            <person name="Devon K."/>
            <person name="Engels R."/>
            <person name="Hammond M."/>
            <person name="Howarth C."/>
            <person name="Koehrsen M."/>
            <person name="Lawson D."/>
            <person name="Montgomery P."/>
            <person name="Nene V."/>
            <person name="Nusbaum C."/>
            <person name="Puiu D."/>
            <person name="Romero-Severson J."/>
            <person name="Severson D.W."/>
            <person name="Shumway M."/>
            <person name="Sisk P."/>
            <person name="Stolte C."/>
            <person name="Zeng Q."/>
            <person name="Eisenstadt E."/>
            <person name="Fraser-Liggett C."/>
            <person name="Strausberg R."/>
            <person name="Galagan J."/>
            <person name="Birren B."/>
            <person name="Collins F.H."/>
        </authorList>
    </citation>
    <scope>NUCLEOTIDE SEQUENCE [LARGE SCALE GENOMIC DNA]</scope>
    <source>
        <strain evidence="6">JHB</strain>
    </source>
</reference>
<dbReference type="VEuPathDB" id="VectorBase:CPIJ000438"/>
<dbReference type="eggNOG" id="KOG4297">
    <property type="taxonomic scope" value="Eukaryota"/>
</dbReference>
<dbReference type="PROSITE" id="PS00615">
    <property type="entry name" value="C_TYPE_LECTIN_1"/>
    <property type="match status" value="1"/>
</dbReference>
<dbReference type="OrthoDB" id="7760957at2759"/>
<dbReference type="InterPro" id="IPR016187">
    <property type="entry name" value="CTDL_fold"/>
</dbReference>
<dbReference type="InParanoid" id="B0W074"/>
<dbReference type="GO" id="GO:0006508">
    <property type="term" value="P:proteolysis"/>
    <property type="evidence" value="ECO:0007669"/>
    <property type="project" value="UniProtKB-KW"/>
</dbReference>
<dbReference type="InterPro" id="IPR018378">
    <property type="entry name" value="C-type_lectin_CS"/>
</dbReference>
<keyword evidence="6" id="KW-0645">Protease</keyword>
<sequence length="189" mass="21157">MRRSALFLAAVVLFSGIYAEEASKAVIPEDSGKSGDSGESEKHVKPAHPVESLNPDPEDFLNRGKNYTFICDVKQNFFSAWRKCIDRKLELATIESLEDNLAFEAALGSYREQVYTSGTDMGKEGSFVWLVNKRVIPGWNNFEAWETGEPNNNAGNENCLVGIVKGGRVQWNDIPCNNEYCYMCQDILT</sequence>
<accession>B0W074</accession>
<dbReference type="AlphaFoldDB" id="B0W074"/>
<evidence type="ECO:0000313" key="6">
    <source>
        <dbReference type="EMBL" id="EDS39613.1"/>
    </source>
</evidence>
<evidence type="ECO:0000256" key="1">
    <source>
        <dbReference type="ARBA" id="ARBA00022734"/>
    </source>
</evidence>
<dbReference type="KEGG" id="cqu:CpipJ_CPIJ000438"/>
<keyword evidence="6" id="KW-0378">Hydrolase</keyword>
<keyword evidence="8" id="KW-1185">Reference proteome</keyword>
<evidence type="ECO:0000313" key="7">
    <source>
        <dbReference type="EnsemblMetazoa" id="CPIJ000438-PA"/>
    </source>
</evidence>
<evidence type="ECO:0000256" key="4">
    <source>
        <dbReference type="SAM" id="SignalP"/>
    </source>
</evidence>
<evidence type="ECO:0000259" key="5">
    <source>
        <dbReference type="PROSITE" id="PS50041"/>
    </source>
</evidence>
<reference evidence="7" key="2">
    <citation type="submission" date="2020-05" db="UniProtKB">
        <authorList>
            <consortium name="EnsemblMetazoa"/>
        </authorList>
    </citation>
    <scope>IDENTIFICATION</scope>
    <source>
        <strain evidence="7">JHB</strain>
    </source>
</reference>
<proteinExistence type="predicted"/>
<dbReference type="Pfam" id="PF00059">
    <property type="entry name" value="Lectin_C"/>
    <property type="match status" value="1"/>
</dbReference>
<dbReference type="Proteomes" id="UP000002320">
    <property type="component" value="Unassembled WGS sequence"/>
</dbReference>